<sequence>MKSFTFAAIFLPTITLALPQLETVKRFTNGTSNLNPPPTDIGAVCTPAKYQCRHNPDNTWSWDVCNTSSKWVNGGNCAPTETCVFNSLNGSPYCVPIPPKAPAKETANQCFPGKYQCRYDESKGWSIETCNDAGNWGHTLDCEASETCTYSPAAGYPYCTSKSDSRVCTPGTYQCSYVQAWGWDICSTEGKWVRGGSCKTGETCSFNPLNGSPYCI</sequence>
<feature type="signal peptide" evidence="1">
    <location>
        <begin position="1"/>
        <end position="19"/>
    </location>
</feature>
<evidence type="ECO:0000313" key="3">
    <source>
        <dbReference type="Proteomes" id="UP001243330"/>
    </source>
</evidence>
<comment type="caution">
    <text evidence="2">The sequence shown here is derived from an EMBL/GenBank/DDBJ whole genome shotgun (WGS) entry which is preliminary data.</text>
</comment>
<feature type="chain" id="PRO_5042114027" evidence="1">
    <location>
        <begin position="20"/>
        <end position="216"/>
    </location>
</feature>
<evidence type="ECO:0000256" key="1">
    <source>
        <dbReference type="SAM" id="SignalP"/>
    </source>
</evidence>
<organism evidence="2 3">
    <name type="scientific">Colletotrichum chrysophilum</name>
    <dbReference type="NCBI Taxonomy" id="1836956"/>
    <lineage>
        <taxon>Eukaryota</taxon>
        <taxon>Fungi</taxon>
        <taxon>Dikarya</taxon>
        <taxon>Ascomycota</taxon>
        <taxon>Pezizomycotina</taxon>
        <taxon>Sordariomycetes</taxon>
        <taxon>Hypocreomycetidae</taxon>
        <taxon>Glomerellales</taxon>
        <taxon>Glomerellaceae</taxon>
        <taxon>Colletotrichum</taxon>
        <taxon>Colletotrichum gloeosporioides species complex</taxon>
    </lineage>
</organism>
<proteinExistence type="predicted"/>
<dbReference type="Proteomes" id="UP001243330">
    <property type="component" value="Unassembled WGS sequence"/>
</dbReference>
<gene>
    <name evidence="2" type="ORF">CCHR01_19148</name>
</gene>
<dbReference type="EMBL" id="JAQOWY010000876">
    <property type="protein sequence ID" value="KAK1838227.1"/>
    <property type="molecule type" value="Genomic_DNA"/>
</dbReference>
<protein>
    <submittedName>
        <fullName evidence="2">Uncharacterized protein</fullName>
    </submittedName>
</protein>
<reference evidence="2" key="1">
    <citation type="submission" date="2023-01" db="EMBL/GenBank/DDBJ databases">
        <title>Colletotrichum chrysophilum M932 genome sequence.</title>
        <authorList>
            <person name="Baroncelli R."/>
        </authorList>
    </citation>
    <scope>NUCLEOTIDE SEQUENCE</scope>
    <source>
        <strain evidence="2">M932</strain>
    </source>
</reference>
<dbReference type="AlphaFoldDB" id="A0AAD8ZZ06"/>
<name>A0AAD8ZZ06_9PEZI</name>
<accession>A0AAD8ZZ06</accession>
<keyword evidence="3" id="KW-1185">Reference proteome</keyword>
<keyword evidence="1" id="KW-0732">Signal</keyword>
<evidence type="ECO:0000313" key="2">
    <source>
        <dbReference type="EMBL" id="KAK1838227.1"/>
    </source>
</evidence>